<feature type="chain" id="PRO_5002153788" evidence="1">
    <location>
        <begin position="21"/>
        <end position="268"/>
    </location>
</feature>
<reference evidence="2 3" key="1">
    <citation type="submission" date="2014-12" db="EMBL/GenBank/DDBJ databases">
        <title>Draft Genome Sequence of Pseudoalteromonas luteoviolacea HI1.</title>
        <authorList>
            <person name="Asahina A.Y."/>
            <person name="Hadfield M.G."/>
        </authorList>
    </citation>
    <scope>NUCLEOTIDE SEQUENCE [LARGE SCALE GENOMIC DNA]</scope>
    <source>
        <strain evidence="2 3">HI1</strain>
    </source>
</reference>
<evidence type="ECO:0000313" key="2">
    <source>
        <dbReference type="EMBL" id="KID57023.1"/>
    </source>
</evidence>
<dbReference type="OrthoDB" id="6305464at2"/>
<sequence length="268" mass="29276">MKIKLLATAISLVAMNSAVASVTLNDLDGYDRESNYTGNLMERIVTDSEHSRTFGAWVFRADKYGSCSTGAVYDEVSGEFIANVGIGPAGHNTSHIDRVVLQGYFSEAQLQRTRVLSLSCESELGESYVVKHKIPAVPKITWDASLTGVGPWQTPDCSGQAQHCGGAGWYDQVSYTSSVLVNNGTEDGYCTSQINDGLVSKVFSGNDMTPLFHTNHFALNEEVYNFNGRAFRQTVSCHNPAGTTEHQTVWEVTGENDINLVVDQVIYK</sequence>
<gene>
    <name evidence="2" type="ORF">JF50_14260</name>
</gene>
<dbReference type="EMBL" id="JWIC01000006">
    <property type="protein sequence ID" value="KID57023.1"/>
    <property type="molecule type" value="Genomic_DNA"/>
</dbReference>
<evidence type="ECO:0000313" key="3">
    <source>
        <dbReference type="Proteomes" id="UP000031327"/>
    </source>
</evidence>
<feature type="signal peptide" evidence="1">
    <location>
        <begin position="1"/>
        <end position="20"/>
    </location>
</feature>
<proteinExistence type="predicted"/>
<comment type="caution">
    <text evidence="2">The sequence shown here is derived from an EMBL/GenBank/DDBJ whole genome shotgun (WGS) entry which is preliminary data.</text>
</comment>
<protein>
    <submittedName>
        <fullName evidence="2">Uncharacterized protein</fullName>
    </submittedName>
</protein>
<accession>A0A0C1MQV5</accession>
<evidence type="ECO:0000256" key="1">
    <source>
        <dbReference type="SAM" id="SignalP"/>
    </source>
</evidence>
<organism evidence="2 3">
    <name type="scientific">Pseudoalteromonas luteoviolacea</name>
    <dbReference type="NCBI Taxonomy" id="43657"/>
    <lineage>
        <taxon>Bacteria</taxon>
        <taxon>Pseudomonadati</taxon>
        <taxon>Pseudomonadota</taxon>
        <taxon>Gammaproteobacteria</taxon>
        <taxon>Alteromonadales</taxon>
        <taxon>Pseudoalteromonadaceae</taxon>
        <taxon>Pseudoalteromonas</taxon>
    </lineage>
</organism>
<keyword evidence="1" id="KW-0732">Signal</keyword>
<name>A0A0C1MQV5_9GAMM</name>
<dbReference type="Proteomes" id="UP000031327">
    <property type="component" value="Unassembled WGS sequence"/>
</dbReference>
<dbReference type="AlphaFoldDB" id="A0A0C1MQV5"/>
<dbReference type="RefSeq" id="WP_039610083.1">
    <property type="nucleotide sequence ID" value="NZ_JWIC01000006.1"/>
</dbReference>